<feature type="non-terminal residue" evidence="1">
    <location>
        <position position="1"/>
    </location>
</feature>
<reference evidence="1 2" key="1">
    <citation type="submission" date="2018-09" db="EMBL/GenBank/DDBJ databases">
        <title>Metagenome Assembled Genomes from an Advanced Water Purification Facility.</title>
        <authorList>
            <person name="Stamps B.W."/>
            <person name="Spear J.R."/>
        </authorList>
    </citation>
    <scope>NUCLEOTIDE SEQUENCE [LARGE SCALE GENOMIC DNA]</scope>
    <source>
        <strain evidence="1">Bin_52_1</strain>
    </source>
</reference>
<dbReference type="EMBL" id="SSFO01000321">
    <property type="protein sequence ID" value="TXI26771.1"/>
    <property type="molecule type" value="Genomic_DNA"/>
</dbReference>
<organism evidence="1 2">
    <name type="scientific">Aquipseudomonas alcaligenes</name>
    <name type="common">Pseudomonas alcaligenes</name>
    <dbReference type="NCBI Taxonomy" id="43263"/>
    <lineage>
        <taxon>Bacteria</taxon>
        <taxon>Pseudomonadati</taxon>
        <taxon>Pseudomonadota</taxon>
        <taxon>Gammaproteobacteria</taxon>
        <taxon>Pseudomonadales</taxon>
        <taxon>Pseudomonadaceae</taxon>
        <taxon>Aquipseudomonas</taxon>
    </lineage>
</organism>
<sequence>RVPAGAPENRPARADPQPACRGARSAAWADGLVEVLEERSYAEGDVLRFIPLSEVLG</sequence>
<comment type="caution">
    <text evidence="1">The sequence shown here is derived from an EMBL/GenBank/DDBJ whole genome shotgun (WGS) entry which is preliminary data.</text>
</comment>
<dbReference type="AlphaFoldDB" id="A0A5C7VN72"/>
<dbReference type="GO" id="GO:0032324">
    <property type="term" value="P:molybdopterin cofactor biosynthetic process"/>
    <property type="evidence" value="ECO:0007669"/>
    <property type="project" value="InterPro"/>
</dbReference>
<dbReference type="GO" id="GO:0016740">
    <property type="term" value="F:transferase activity"/>
    <property type="evidence" value="ECO:0007669"/>
    <property type="project" value="UniProtKB-KW"/>
</dbReference>
<dbReference type="Proteomes" id="UP000321110">
    <property type="component" value="Unassembled WGS sequence"/>
</dbReference>
<dbReference type="InterPro" id="IPR036688">
    <property type="entry name" value="MoeA_C_domain_IV_sf"/>
</dbReference>
<keyword evidence="1" id="KW-0808">Transferase</keyword>
<name>A0A5C7VN72_AQUAC</name>
<protein>
    <submittedName>
        <fullName evidence="1">Molybdopterin molybdenumtransferase MoeA</fullName>
    </submittedName>
</protein>
<evidence type="ECO:0000313" key="1">
    <source>
        <dbReference type="EMBL" id="TXI26771.1"/>
    </source>
</evidence>
<proteinExistence type="predicted"/>
<dbReference type="SUPFAM" id="SSF63867">
    <property type="entry name" value="MoeA C-terminal domain-like"/>
    <property type="match status" value="1"/>
</dbReference>
<accession>A0A5C7VN72</accession>
<evidence type="ECO:0000313" key="2">
    <source>
        <dbReference type="Proteomes" id="UP000321110"/>
    </source>
</evidence>
<gene>
    <name evidence="1" type="ORF">E6Q69_18975</name>
</gene>